<evidence type="ECO:0008006" key="5">
    <source>
        <dbReference type="Google" id="ProtNLM"/>
    </source>
</evidence>
<keyword evidence="3" id="KW-0472">Membrane</keyword>
<feature type="coiled-coil region" evidence="1">
    <location>
        <begin position="39"/>
        <end position="70"/>
    </location>
</feature>
<accession>A0AAU8IDI4</accession>
<feature type="region of interest" description="Disordered" evidence="2">
    <location>
        <begin position="70"/>
        <end position="92"/>
    </location>
</feature>
<evidence type="ECO:0000313" key="4">
    <source>
        <dbReference type="EMBL" id="XCJ16068.1"/>
    </source>
</evidence>
<proteinExistence type="predicted"/>
<protein>
    <recommendedName>
        <fullName evidence="5">Swarming motility protein SwrB</fullName>
    </recommendedName>
</protein>
<dbReference type="EMBL" id="CP159510">
    <property type="protein sequence ID" value="XCJ16068.1"/>
    <property type="molecule type" value="Genomic_DNA"/>
</dbReference>
<evidence type="ECO:0000256" key="2">
    <source>
        <dbReference type="SAM" id="MobiDB-lite"/>
    </source>
</evidence>
<sequence length="192" mass="21925">MIAFWTALNFVLILLAFYLIVLLYQKIRLLHERDPRKFADDLQRAFDTHLKEMREENDRLIRELAHYQQTETDGRAHEVDPTDSGTLKSDSSADAAVVENSKAFRQVLSQSLDANTDGGAPGPVDSPAEPGKPQEEWTPPVEGIKDKWEQSVYIRALKLKQEGKTNAEIAKRLNRGEAEVELLLKFRENRHT</sequence>
<evidence type="ECO:0000256" key="1">
    <source>
        <dbReference type="SAM" id="Coils"/>
    </source>
</evidence>
<dbReference type="RefSeq" id="WP_129929255.1">
    <property type="nucleotide sequence ID" value="NZ_CP159510.1"/>
</dbReference>
<name>A0AAU8IDI4_9BACL</name>
<keyword evidence="1" id="KW-0175">Coiled coil</keyword>
<gene>
    <name evidence="4" type="ORF">ABNN70_10195</name>
</gene>
<keyword evidence="3" id="KW-1133">Transmembrane helix</keyword>
<keyword evidence="3" id="KW-0812">Transmembrane</keyword>
<feature type="region of interest" description="Disordered" evidence="2">
    <location>
        <begin position="113"/>
        <end position="144"/>
    </location>
</feature>
<organism evidence="4">
    <name type="scientific">Sporolactobacillus sp. Y61</name>
    <dbReference type="NCBI Taxonomy" id="3160863"/>
    <lineage>
        <taxon>Bacteria</taxon>
        <taxon>Bacillati</taxon>
        <taxon>Bacillota</taxon>
        <taxon>Bacilli</taxon>
        <taxon>Bacillales</taxon>
        <taxon>Sporolactobacillaceae</taxon>
        <taxon>Sporolactobacillus</taxon>
    </lineage>
</organism>
<dbReference type="AlphaFoldDB" id="A0AAU8IDI4"/>
<feature type="compositionally biased region" description="Polar residues" evidence="2">
    <location>
        <begin position="83"/>
        <end position="92"/>
    </location>
</feature>
<feature type="transmembrane region" description="Helical" evidence="3">
    <location>
        <begin position="6"/>
        <end position="24"/>
    </location>
</feature>
<reference evidence="4" key="1">
    <citation type="submission" date="2024-06" db="EMBL/GenBank/DDBJ databases">
        <authorList>
            <person name="Fan A."/>
            <person name="Zhang F.Y."/>
            <person name="Zhang L."/>
        </authorList>
    </citation>
    <scope>NUCLEOTIDE SEQUENCE</scope>
    <source>
        <strain evidence="4">Y61</strain>
    </source>
</reference>
<evidence type="ECO:0000256" key="3">
    <source>
        <dbReference type="SAM" id="Phobius"/>
    </source>
</evidence>